<reference evidence="5 6" key="1">
    <citation type="submission" date="2016-09" db="EMBL/GenBank/DDBJ databases">
        <title>The draft genome of Dichanthelium oligosanthes: A C3 panicoid grass species.</title>
        <authorList>
            <person name="Studer A.J."/>
            <person name="Schnable J.C."/>
            <person name="Brutnell T.P."/>
        </authorList>
    </citation>
    <scope>NUCLEOTIDE SEQUENCE [LARGE SCALE GENOMIC DNA]</scope>
    <source>
        <strain evidence="6">cv. Kellogg 1175</strain>
        <tissue evidence="5">Leaf</tissue>
    </source>
</reference>
<name>A0A1E5VLR5_9POAL</name>
<feature type="region of interest" description="Disordered" evidence="2">
    <location>
        <begin position="486"/>
        <end position="528"/>
    </location>
</feature>
<dbReference type="Pfam" id="PF00249">
    <property type="entry name" value="Myb_DNA-binding"/>
    <property type="match status" value="3"/>
</dbReference>
<feature type="domain" description="HTH myb-type" evidence="4">
    <location>
        <begin position="134"/>
        <end position="182"/>
    </location>
</feature>
<dbReference type="FunFam" id="1.10.10.60:FF:000324">
    <property type="entry name" value="Transcription factor MYB3R-2"/>
    <property type="match status" value="1"/>
</dbReference>
<comment type="caution">
    <text evidence="5">The sequence shown here is derived from an EMBL/GenBank/DDBJ whole genome shotgun (WGS) entry which is preliminary data.</text>
</comment>
<evidence type="ECO:0000313" key="6">
    <source>
        <dbReference type="Proteomes" id="UP000095767"/>
    </source>
</evidence>
<organism evidence="5 6">
    <name type="scientific">Dichanthelium oligosanthes</name>
    <dbReference type="NCBI Taxonomy" id="888268"/>
    <lineage>
        <taxon>Eukaryota</taxon>
        <taxon>Viridiplantae</taxon>
        <taxon>Streptophyta</taxon>
        <taxon>Embryophyta</taxon>
        <taxon>Tracheophyta</taxon>
        <taxon>Spermatophyta</taxon>
        <taxon>Magnoliopsida</taxon>
        <taxon>Liliopsida</taxon>
        <taxon>Poales</taxon>
        <taxon>Poaceae</taxon>
        <taxon>PACMAD clade</taxon>
        <taxon>Panicoideae</taxon>
        <taxon>Panicodae</taxon>
        <taxon>Paniceae</taxon>
        <taxon>Dichantheliinae</taxon>
        <taxon>Dichanthelium</taxon>
    </lineage>
</organism>
<keyword evidence="1" id="KW-0238">DNA-binding</keyword>
<evidence type="ECO:0000256" key="2">
    <source>
        <dbReference type="SAM" id="MobiDB-lite"/>
    </source>
</evidence>
<dbReference type="EMBL" id="LWDX02035693">
    <property type="protein sequence ID" value="OEL26017.1"/>
    <property type="molecule type" value="Genomic_DNA"/>
</dbReference>
<feature type="region of interest" description="Disordered" evidence="2">
    <location>
        <begin position="429"/>
        <end position="464"/>
    </location>
</feature>
<keyword evidence="6" id="KW-1185">Reference proteome</keyword>
<dbReference type="SUPFAM" id="SSF46689">
    <property type="entry name" value="Homeodomain-like"/>
    <property type="match status" value="3"/>
</dbReference>
<dbReference type="STRING" id="888268.A0A1E5VLR5"/>
<dbReference type="OrthoDB" id="2143914at2759"/>
<dbReference type="PROSITE" id="PS51294">
    <property type="entry name" value="HTH_MYB"/>
    <property type="match status" value="3"/>
</dbReference>
<dbReference type="SMART" id="SM00717">
    <property type="entry name" value="SANT"/>
    <property type="match status" value="3"/>
</dbReference>
<feature type="region of interest" description="Disordered" evidence="2">
    <location>
        <begin position="575"/>
        <end position="604"/>
    </location>
</feature>
<feature type="domain" description="Myb-like" evidence="3">
    <location>
        <begin position="60"/>
        <end position="107"/>
    </location>
</feature>
<dbReference type="PANTHER" id="PTHR45614:SF194">
    <property type="entry name" value="TRANSCRIPTION FACTOR MYB3R-3-RELATED"/>
    <property type="match status" value="1"/>
</dbReference>
<gene>
    <name evidence="5" type="ORF">BAE44_0012964</name>
</gene>
<dbReference type="GO" id="GO:0005634">
    <property type="term" value="C:nucleus"/>
    <property type="evidence" value="ECO:0007669"/>
    <property type="project" value="TreeGrafter"/>
</dbReference>
<accession>A0A1E5VLR5</accession>
<dbReference type="PROSITE" id="PS50090">
    <property type="entry name" value="MYB_LIKE"/>
    <property type="match status" value="3"/>
</dbReference>
<dbReference type="PANTHER" id="PTHR45614">
    <property type="entry name" value="MYB PROTEIN-RELATED"/>
    <property type="match status" value="1"/>
</dbReference>
<dbReference type="AlphaFoldDB" id="A0A1E5VLR5"/>
<feature type="compositionally biased region" description="Polar residues" evidence="2">
    <location>
        <begin position="583"/>
        <end position="604"/>
    </location>
</feature>
<evidence type="ECO:0000259" key="4">
    <source>
        <dbReference type="PROSITE" id="PS51294"/>
    </source>
</evidence>
<dbReference type="InterPro" id="IPR017930">
    <property type="entry name" value="Myb_dom"/>
</dbReference>
<dbReference type="InterPro" id="IPR050560">
    <property type="entry name" value="MYB_TF"/>
</dbReference>
<dbReference type="GO" id="GO:0000981">
    <property type="term" value="F:DNA-binding transcription factor activity, RNA polymerase II-specific"/>
    <property type="evidence" value="ECO:0007669"/>
    <property type="project" value="TreeGrafter"/>
</dbReference>
<feature type="domain" description="Myb-like" evidence="3">
    <location>
        <begin position="134"/>
        <end position="175"/>
    </location>
</feature>
<protein>
    <submittedName>
        <fullName evidence="5">Myb-related protein 3R-1</fullName>
    </submittedName>
</protein>
<dbReference type="GO" id="GO:0000978">
    <property type="term" value="F:RNA polymerase II cis-regulatory region sequence-specific DNA binding"/>
    <property type="evidence" value="ECO:0007669"/>
    <property type="project" value="TreeGrafter"/>
</dbReference>
<sequence>MGAMAEVVQEGCVENRQPLAASSSSVSDGSSCGGGGRTGTSPPVSSSGNSISGLRRTSGPIRRAKGGWTPEEDETLRKAVETFKGRNWKKIGNTAVAFDMKINCECEQFLWRPENIWSEYGTTKRKMLYLCHFQQEDDKIIDLVRKYGPTKWSIIAKSLPGRIGKQCRERYSSDHVHIIRKVIFLNYWNCRWHNHLNPEIRKDAWTPEEERALINAHRVYGNKWAEIAKALPGRTDNSIKNHWNSSLRKKLDVYGANSVLQASNLLAHDDFKDQMRPVATGNHLDLNKMPSIGSRDVPGRPHHSIMGPLSQAYNLKHVKDSRFLSLSIPTAQTSYGMSSLVDGSAVTLAVQGLGSDSVRDKGLEIDSIHEKGIEVSSTPDPVGEGCAIQLESAPAKSGTKSSLKTELYSTLGPLCYLIPNMEEVAPISSSLHSEHHGAHQTTQHSRDVLMSPDGYTSPSPTIGKVSSPLTVDSILKTAADSFPCTPSILRKRKRDKSTPTSDNESKMGGLNTDSFYTPNGKGATTNTSRSFKTASFMSLGPLDGLTSVRSSDASPPYQIRSKRMAAMKSVEKQLDFSGDGLDTSGSEILNSPCHNSRGANSNRT</sequence>
<dbReference type="InterPro" id="IPR001005">
    <property type="entry name" value="SANT/Myb"/>
</dbReference>
<evidence type="ECO:0000259" key="3">
    <source>
        <dbReference type="PROSITE" id="PS50090"/>
    </source>
</evidence>
<feature type="domain" description="Myb-like" evidence="3">
    <location>
        <begin position="197"/>
        <end position="247"/>
    </location>
</feature>
<dbReference type="Proteomes" id="UP000095767">
    <property type="component" value="Unassembled WGS sequence"/>
</dbReference>
<evidence type="ECO:0000313" key="5">
    <source>
        <dbReference type="EMBL" id="OEL26017.1"/>
    </source>
</evidence>
<feature type="compositionally biased region" description="Low complexity" evidence="2">
    <location>
        <begin position="39"/>
        <end position="53"/>
    </location>
</feature>
<dbReference type="Gene3D" id="1.10.10.60">
    <property type="entry name" value="Homeodomain-like"/>
    <property type="match status" value="3"/>
</dbReference>
<dbReference type="InterPro" id="IPR009057">
    <property type="entry name" value="Homeodomain-like_sf"/>
</dbReference>
<feature type="region of interest" description="Disordered" evidence="2">
    <location>
        <begin position="16"/>
        <end position="72"/>
    </location>
</feature>
<feature type="compositionally biased region" description="Polar residues" evidence="2">
    <location>
        <begin position="511"/>
        <end position="528"/>
    </location>
</feature>
<evidence type="ECO:0000256" key="1">
    <source>
        <dbReference type="ARBA" id="ARBA00023125"/>
    </source>
</evidence>
<feature type="domain" description="HTH myb-type" evidence="4">
    <location>
        <begin position="65"/>
        <end position="93"/>
    </location>
</feature>
<feature type="domain" description="HTH myb-type" evidence="4">
    <location>
        <begin position="197"/>
        <end position="251"/>
    </location>
</feature>
<dbReference type="CDD" id="cd00167">
    <property type="entry name" value="SANT"/>
    <property type="match status" value="3"/>
</dbReference>
<proteinExistence type="predicted"/>